<reference evidence="3" key="1">
    <citation type="submission" date="2016-11" db="EMBL/GenBank/DDBJ databases">
        <authorList>
            <person name="Varghese N."/>
            <person name="Submissions S."/>
        </authorList>
    </citation>
    <scope>NUCLEOTIDE SEQUENCE [LARGE SCALE GENOMIC DNA]</scope>
    <source>
        <strain evidence="3">DSM 17456</strain>
    </source>
</reference>
<gene>
    <name evidence="2" type="ORF">SAMN02745161_0322</name>
</gene>
<dbReference type="AlphaFoldDB" id="A0A1N6DMN7"/>
<evidence type="ECO:0000256" key="1">
    <source>
        <dbReference type="SAM" id="MobiDB-lite"/>
    </source>
</evidence>
<dbReference type="RefSeq" id="WP_074215210.1">
    <property type="nucleotide sequence ID" value="NZ_FSRG01000003.1"/>
</dbReference>
<protein>
    <submittedName>
        <fullName evidence="2">Uncharacterized protein</fullName>
    </submittedName>
</protein>
<dbReference type="OrthoDB" id="9814037at2"/>
<keyword evidence="3" id="KW-1185">Reference proteome</keyword>
<name>A0A1N6DMN7_9BACT</name>
<accession>A0A1N6DMN7</accession>
<feature type="region of interest" description="Disordered" evidence="1">
    <location>
        <begin position="48"/>
        <end position="67"/>
    </location>
</feature>
<sequence length="94" mass="11004">MTCHNYNVDRTIINNTNGKIERYTDGNGIWMERKEKDRLLKQMLSQKLSNPKVQRKQLPSISPTTEDMLTDAGSDYGTYFAYKYHGNYARTLHK</sequence>
<dbReference type="Proteomes" id="UP000184694">
    <property type="component" value="Unassembled WGS sequence"/>
</dbReference>
<evidence type="ECO:0000313" key="3">
    <source>
        <dbReference type="Proteomes" id="UP000184694"/>
    </source>
</evidence>
<evidence type="ECO:0000313" key="2">
    <source>
        <dbReference type="EMBL" id="SIN72068.1"/>
    </source>
</evidence>
<proteinExistence type="predicted"/>
<organism evidence="2 3">
    <name type="scientific">Halodesulfovibrio marinisediminis DSM 17456</name>
    <dbReference type="NCBI Taxonomy" id="1121457"/>
    <lineage>
        <taxon>Bacteria</taxon>
        <taxon>Pseudomonadati</taxon>
        <taxon>Thermodesulfobacteriota</taxon>
        <taxon>Desulfovibrionia</taxon>
        <taxon>Desulfovibrionales</taxon>
        <taxon>Desulfovibrionaceae</taxon>
        <taxon>Halodesulfovibrio</taxon>
    </lineage>
</organism>
<dbReference type="EMBL" id="FSRG01000003">
    <property type="protein sequence ID" value="SIN72068.1"/>
    <property type="molecule type" value="Genomic_DNA"/>
</dbReference>